<gene>
    <name evidence="3" type="ORF">BDV38DRAFT_246261</name>
</gene>
<dbReference type="Proteomes" id="UP000325672">
    <property type="component" value="Unassembled WGS sequence"/>
</dbReference>
<dbReference type="Pfam" id="PF00248">
    <property type="entry name" value="Aldo_ket_red"/>
    <property type="match status" value="1"/>
</dbReference>
<dbReference type="GeneID" id="43638740"/>
<dbReference type="InterPro" id="IPR023210">
    <property type="entry name" value="NADP_OxRdtase_dom"/>
</dbReference>
<dbReference type="AlphaFoldDB" id="A0A5N6ST02"/>
<evidence type="ECO:0000256" key="1">
    <source>
        <dbReference type="ARBA" id="ARBA00023002"/>
    </source>
</evidence>
<reference evidence="3 4" key="1">
    <citation type="submission" date="2019-04" db="EMBL/GenBank/DDBJ databases">
        <title>Friends and foes A comparative genomics study of 23 Aspergillus species from section Flavi.</title>
        <authorList>
            <consortium name="DOE Joint Genome Institute"/>
            <person name="Kjaerbolling I."/>
            <person name="Vesth T."/>
            <person name="Frisvad J.C."/>
            <person name="Nybo J.L."/>
            <person name="Theobald S."/>
            <person name="Kildgaard S."/>
            <person name="Isbrandt T."/>
            <person name="Kuo A."/>
            <person name="Sato A."/>
            <person name="Lyhne E.K."/>
            <person name="Kogle M.E."/>
            <person name="Wiebenga A."/>
            <person name="Kun R.S."/>
            <person name="Lubbers R.J."/>
            <person name="Makela M.R."/>
            <person name="Barry K."/>
            <person name="Chovatia M."/>
            <person name="Clum A."/>
            <person name="Daum C."/>
            <person name="Haridas S."/>
            <person name="He G."/>
            <person name="LaButti K."/>
            <person name="Lipzen A."/>
            <person name="Mondo S."/>
            <person name="Riley R."/>
            <person name="Salamov A."/>
            <person name="Simmons B.A."/>
            <person name="Magnuson J.K."/>
            <person name="Henrissat B."/>
            <person name="Mortensen U.H."/>
            <person name="Larsen T.O."/>
            <person name="Devries R.P."/>
            <person name="Grigoriev I.V."/>
            <person name="Machida M."/>
            <person name="Baker S.E."/>
            <person name="Andersen M.R."/>
        </authorList>
    </citation>
    <scope>NUCLEOTIDE SEQUENCE [LARGE SCALE GENOMIC DNA]</scope>
    <source>
        <strain evidence="3 4">CBS 117625</strain>
    </source>
</reference>
<keyword evidence="4" id="KW-1185">Reference proteome</keyword>
<dbReference type="Gene3D" id="3.20.20.100">
    <property type="entry name" value="NADP-dependent oxidoreductase domain"/>
    <property type="match status" value="1"/>
</dbReference>
<dbReference type="InterPro" id="IPR036812">
    <property type="entry name" value="NAD(P)_OxRdtase_dom_sf"/>
</dbReference>
<evidence type="ECO:0000313" key="3">
    <source>
        <dbReference type="EMBL" id="KAE8137816.1"/>
    </source>
</evidence>
<organism evidence="3 4">
    <name type="scientific">Aspergillus pseudotamarii</name>
    <dbReference type="NCBI Taxonomy" id="132259"/>
    <lineage>
        <taxon>Eukaryota</taxon>
        <taxon>Fungi</taxon>
        <taxon>Dikarya</taxon>
        <taxon>Ascomycota</taxon>
        <taxon>Pezizomycotina</taxon>
        <taxon>Eurotiomycetes</taxon>
        <taxon>Eurotiomycetidae</taxon>
        <taxon>Eurotiales</taxon>
        <taxon>Aspergillaceae</taxon>
        <taxon>Aspergillus</taxon>
        <taxon>Aspergillus subgen. Circumdati</taxon>
    </lineage>
</organism>
<sequence length="100" mass="10473">MGKNYQNTYFRPAVLAAVDETAKAAKAVGISGHALALRWTIYHSALGPQYGDSVIIGASSLTQLQANLDAVEAGPLDEHLAGLVDQVGKLVGDEAAPYHL</sequence>
<keyword evidence="1" id="KW-0560">Oxidoreductase</keyword>
<evidence type="ECO:0000259" key="2">
    <source>
        <dbReference type="Pfam" id="PF00248"/>
    </source>
</evidence>
<feature type="domain" description="NADP-dependent oxidoreductase" evidence="2">
    <location>
        <begin position="12"/>
        <end position="87"/>
    </location>
</feature>
<proteinExistence type="predicted"/>
<dbReference type="EMBL" id="ML743575">
    <property type="protein sequence ID" value="KAE8137816.1"/>
    <property type="molecule type" value="Genomic_DNA"/>
</dbReference>
<evidence type="ECO:0000313" key="4">
    <source>
        <dbReference type="Proteomes" id="UP000325672"/>
    </source>
</evidence>
<dbReference type="SUPFAM" id="SSF51430">
    <property type="entry name" value="NAD(P)-linked oxidoreductase"/>
    <property type="match status" value="1"/>
</dbReference>
<accession>A0A5N6ST02</accession>
<name>A0A5N6ST02_ASPPS</name>
<dbReference type="OrthoDB" id="48988at2759"/>
<dbReference type="RefSeq" id="XP_031913879.1">
    <property type="nucleotide sequence ID" value="XM_032054530.1"/>
</dbReference>
<protein>
    <recommendedName>
        <fullName evidence="2">NADP-dependent oxidoreductase domain-containing protein</fullName>
    </recommendedName>
</protein>
<dbReference type="GO" id="GO:0016491">
    <property type="term" value="F:oxidoreductase activity"/>
    <property type="evidence" value="ECO:0007669"/>
    <property type="project" value="UniProtKB-KW"/>
</dbReference>